<protein>
    <submittedName>
        <fullName evidence="2">Uncharacterized protein</fullName>
    </submittedName>
</protein>
<dbReference type="AlphaFoldDB" id="A0A9P8Q494"/>
<dbReference type="Proteomes" id="UP000774326">
    <property type="component" value="Unassembled WGS sequence"/>
</dbReference>
<accession>A0A9P8Q494</accession>
<evidence type="ECO:0000256" key="1">
    <source>
        <dbReference type="SAM" id="MobiDB-lite"/>
    </source>
</evidence>
<feature type="region of interest" description="Disordered" evidence="1">
    <location>
        <begin position="27"/>
        <end position="46"/>
    </location>
</feature>
<organism evidence="2 3">
    <name type="scientific">Wickerhamomyces pijperi</name>
    <name type="common">Yeast</name>
    <name type="synonym">Pichia pijperi</name>
    <dbReference type="NCBI Taxonomy" id="599730"/>
    <lineage>
        <taxon>Eukaryota</taxon>
        <taxon>Fungi</taxon>
        <taxon>Dikarya</taxon>
        <taxon>Ascomycota</taxon>
        <taxon>Saccharomycotina</taxon>
        <taxon>Saccharomycetes</taxon>
        <taxon>Phaffomycetales</taxon>
        <taxon>Wickerhamomycetaceae</taxon>
        <taxon>Wickerhamomyces</taxon>
    </lineage>
</organism>
<gene>
    <name evidence="2" type="ORF">WICPIJ_006297</name>
</gene>
<feature type="compositionally biased region" description="Basic and acidic residues" evidence="1">
    <location>
        <begin position="27"/>
        <end position="38"/>
    </location>
</feature>
<reference evidence="2" key="2">
    <citation type="submission" date="2021-01" db="EMBL/GenBank/DDBJ databases">
        <authorList>
            <person name="Schikora-Tamarit M.A."/>
        </authorList>
    </citation>
    <scope>NUCLEOTIDE SEQUENCE</scope>
    <source>
        <strain evidence="2">CBS2887</strain>
    </source>
</reference>
<evidence type="ECO:0000313" key="3">
    <source>
        <dbReference type="Proteomes" id="UP000774326"/>
    </source>
</evidence>
<name>A0A9P8Q494_WICPI</name>
<comment type="caution">
    <text evidence="2">The sequence shown here is derived from an EMBL/GenBank/DDBJ whole genome shotgun (WGS) entry which is preliminary data.</text>
</comment>
<evidence type="ECO:0000313" key="2">
    <source>
        <dbReference type="EMBL" id="KAH3682735.1"/>
    </source>
</evidence>
<proteinExistence type="predicted"/>
<keyword evidence="3" id="KW-1185">Reference proteome</keyword>
<dbReference type="OrthoDB" id="21449at2759"/>
<feature type="non-terminal residue" evidence="2">
    <location>
        <position position="79"/>
    </location>
</feature>
<sequence>KKKEINQIENGNIEDTRLVQEFSKNVEENNDETSKEEIAVDQNSSQQELVNMVKEKLESEDGKEITKVLQDLSENQEKD</sequence>
<feature type="non-terminal residue" evidence="2">
    <location>
        <position position="1"/>
    </location>
</feature>
<reference evidence="2" key="1">
    <citation type="journal article" date="2021" name="Open Biol.">
        <title>Shared evolutionary footprints suggest mitochondrial oxidative damage underlies multiple complex I losses in fungi.</title>
        <authorList>
            <person name="Schikora-Tamarit M.A."/>
            <person name="Marcet-Houben M."/>
            <person name="Nosek J."/>
            <person name="Gabaldon T."/>
        </authorList>
    </citation>
    <scope>NUCLEOTIDE SEQUENCE</scope>
    <source>
        <strain evidence="2">CBS2887</strain>
    </source>
</reference>
<dbReference type="EMBL" id="JAEUBG010003440">
    <property type="protein sequence ID" value="KAH3682735.1"/>
    <property type="molecule type" value="Genomic_DNA"/>
</dbReference>